<dbReference type="Pfam" id="PF00117">
    <property type="entry name" value="GATase"/>
    <property type="match status" value="1"/>
</dbReference>
<dbReference type="SUPFAM" id="SSF52317">
    <property type="entry name" value="Class I glutamine amidotransferase-like"/>
    <property type="match status" value="1"/>
</dbReference>
<dbReference type="CDD" id="cd01741">
    <property type="entry name" value="GATase1_1"/>
    <property type="match status" value="1"/>
</dbReference>
<dbReference type="PANTHER" id="PTHR42695:SF5">
    <property type="entry name" value="GLUTAMINE AMIDOTRANSFERASE YLR126C-RELATED"/>
    <property type="match status" value="1"/>
</dbReference>
<dbReference type="PANTHER" id="PTHR42695">
    <property type="entry name" value="GLUTAMINE AMIDOTRANSFERASE YLR126C-RELATED"/>
    <property type="match status" value="1"/>
</dbReference>
<reference evidence="3" key="1">
    <citation type="journal article" date="2019" name="Int. J. Syst. Evol. Microbiol.">
        <title>The Global Catalogue of Microorganisms (GCM) 10K type strain sequencing project: providing services to taxonomists for standard genome sequencing and annotation.</title>
        <authorList>
            <consortium name="The Broad Institute Genomics Platform"/>
            <consortium name="The Broad Institute Genome Sequencing Center for Infectious Disease"/>
            <person name="Wu L."/>
            <person name="Ma J."/>
        </authorList>
    </citation>
    <scope>NUCLEOTIDE SEQUENCE [LARGE SCALE GENOMIC DNA]</scope>
    <source>
        <strain evidence="3">CGMCC 1.16444</strain>
    </source>
</reference>
<dbReference type="InterPro" id="IPR017926">
    <property type="entry name" value="GATASE"/>
</dbReference>
<accession>A0ABV9YUG6</accession>
<keyword evidence="2" id="KW-0315">Glutamine amidotransferase</keyword>
<dbReference type="Proteomes" id="UP001595796">
    <property type="component" value="Unassembled WGS sequence"/>
</dbReference>
<dbReference type="RefSeq" id="WP_114955311.1">
    <property type="nucleotide sequence ID" value="NZ_JBHSJF010000001.1"/>
</dbReference>
<protein>
    <submittedName>
        <fullName evidence="2">Type 1 glutamine amidotransferase</fullName>
    </submittedName>
</protein>
<dbReference type="Gene3D" id="3.40.50.880">
    <property type="match status" value="1"/>
</dbReference>
<feature type="domain" description="Glutamine amidotransferase" evidence="1">
    <location>
        <begin position="22"/>
        <end position="185"/>
    </location>
</feature>
<dbReference type="InterPro" id="IPR029062">
    <property type="entry name" value="Class_I_gatase-like"/>
</dbReference>
<keyword evidence="3" id="KW-1185">Reference proteome</keyword>
<sequence>MRILVFQHLVSEHPAVFAEFWAEAGHTITTVELDHGDPIPDFSAFDLLAVMGGPMNVFNEEEHSWLVPEKAAIRHWVRDLGKPYFGICLGHQLLADALGGTVTLMERPEVGLATVQFSPACKSDPLFGQFPSVLQTFQWHGCEVSKLPEGAEVLAYNAHTPVQAMRWGRHAYGVQFHPEITHSTVDDWRRIPEYWADLVNSIGEQRAEQLALEVRPRLDDFRATARSLNDRLMAMASLPA</sequence>
<evidence type="ECO:0000313" key="2">
    <source>
        <dbReference type="EMBL" id="MFC5066525.1"/>
    </source>
</evidence>
<evidence type="ECO:0000259" key="1">
    <source>
        <dbReference type="Pfam" id="PF00117"/>
    </source>
</evidence>
<comment type="caution">
    <text evidence="2">The sequence shown here is derived from an EMBL/GenBank/DDBJ whole genome shotgun (WGS) entry which is preliminary data.</text>
</comment>
<name>A0ABV9YUG6_9HYPH</name>
<dbReference type="EMBL" id="JBHSJF010000001">
    <property type="protein sequence ID" value="MFC5066525.1"/>
    <property type="molecule type" value="Genomic_DNA"/>
</dbReference>
<evidence type="ECO:0000313" key="3">
    <source>
        <dbReference type="Proteomes" id="UP001595796"/>
    </source>
</evidence>
<dbReference type="PRINTS" id="PR00096">
    <property type="entry name" value="GATASE"/>
</dbReference>
<gene>
    <name evidence="2" type="ORF">ACFPFW_00675</name>
</gene>
<dbReference type="PROSITE" id="PS51273">
    <property type="entry name" value="GATASE_TYPE_1"/>
    <property type="match status" value="1"/>
</dbReference>
<organism evidence="2 3">
    <name type="scientific">Flaviflagellibacter deserti</name>
    <dbReference type="NCBI Taxonomy" id="2267266"/>
    <lineage>
        <taxon>Bacteria</taxon>
        <taxon>Pseudomonadati</taxon>
        <taxon>Pseudomonadota</taxon>
        <taxon>Alphaproteobacteria</taxon>
        <taxon>Hyphomicrobiales</taxon>
        <taxon>Flaviflagellibacter</taxon>
    </lineage>
</organism>
<dbReference type="InterPro" id="IPR044992">
    <property type="entry name" value="ChyE-like"/>
</dbReference>
<proteinExistence type="predicted"/>